<evidence type="ECO:0000256" key="1">
    <source>
        <dbReference type="SAM" id="MobiDB-lite"/>
    </source>
</evidence>
<gene>
    <name evidence="3" type="ORF">G1429_11805</name>
</gene>
<feature type="signal peptide" evidence="2">
    <location>
        <begin position="1"/>
        <end position="21"/>
    </location>
</feature>
<dbReference type="Gene3D" id="1.25.40.10">
    <property type="entry name" value="Tetratricopeptide repeat domain"/>
    <property type="match status" value="1"/>
</dbReference>
<dbReference type="PROSITE" id="PS51257">
    <property type="entry name" value="PROKAR_LIPOPROTEIN"/>
    <property type="match status" value="1"/>
</dbReference>
<evidence type="ECO:0000313" key="3">
    <source>
        <dbReference type="EMBL" id="HAD9327930.1"/>
    </source>
</evidence>
<evidence type="ECO:0000256" key="2">
    <source>
        <dbReference type="SAM" id="SignalP"/>
    </source>
</evidence>
<feature type="chain" id="PRO_5028304714" evidence="2">
    <location>
        <begin position="22"/>
        <end position="390"/>
    </location>
</feature>
<sequence>MVKLITSLCFVFLLAACSTNEGLNNDDKEYILTKVNNYQGLIQFYREQLSKKDTTEVRFKLCEIYNKVNDIPSSQSCLRELLNNSPTDKSYLLAAKNYLILEDDDSALVMVKKALEKEPNNGEAYNVRGEIFARKGAYEQAKKDFEKARSLFVAEEIVNNNLAMLAILEQDYSLAYSYLMPLYSRGYNSPEIVHNLIFVLIKKGDYVTADSLIRQNSLDDTTGALASRLADINPVLKSQSEQTLVSAERRTSKETDTKPMPIKKDSQLASSNLSAYTENEITNILIGDHGKFVRFVFISPQPLKGITSQGKKDNHVSLIINDVENNKVIDRAIGDIRKFTRSINAISVKEVGGSLDLSFDTTRQIKRVRVYNSALSKVSTNKLVFDIIYN</sequence>
<proteinExistence type="predicted"/>
<comment type="caution">
    <text evidence="3">The sequence shown here is derived from an EMBL/GenBank/DDBJ whole genome shotgun (WGS) entry which is preliminary data.</text>
</comment>
<dbReference type="EMBL" id="DAAQHH010000004">
    <property type="protein sequence ID" value="HAD9327930.1"/>
    <property type="molecule type" value="Genomic_DNA"/>
</dbReference>
<name>A0A722XP90_SALER</name>
<feature type="region of interest" description="Disordered" evidence="1">
    <location>
        <begin position="241"/>
        <end position="266"/>
    </location>
</feature>
<dbReference type="AlphaFoldDB" id="A0A722XP90"/>
<reference evidence="3" key="1">
    <citation type="journal article" date="2018" name="Genome Biol.">
        <title>SKESA: strategic k-mer extension for scrupulous assemblies.</title>
        <authorList>
            <person name="Souvorov A."/>
            <person name="Agarwala R."/>
            <person name="Lipman D.J."/>
        </authorList>
    </citation>
    <scope>NUCLEOTIDE SEQUENCE</scope>
    <source>
        <strain evidence="3">R17.5973</strain>
    </source>
</reference>
<protein>
    <submittedName>
        <fullName evidence="3">Tetratricopeptide repeat protein</fullName>
    </submittedName>
</protein>
<dbReference type="InterPro" id="IPR011990">
    <property type="entry name" value="TPR-like_helical_dom_sf"/>
</dbReference>
<accession>A0A722XP90</accession>
<dbReference type="InterPro" id="IPR019734">
    <property type="entry name" value="TPR_rpt"/>
</dbReference>
<dbReference type="SMART" id="SM00028">
    <property type="entry name" value="TPR"/>
    <property type="match status" value="2"/>
</dbReference>
<feature type="compositionally biased region" description="Basic and acidic residues" evidence="1">
    <location>
        <begin position="247"/>
        <end position="266"/>
    </location>
</feature>
<dbReference type="SUPFAM" id="SSF48452">
    <property type="entry name" value="TPR-like"/>
    <property type="match status" value="1"/>
</dbReference>
<reference evidence="3" key="2">
    <citation type="submission" date="2019-01" db="EMBL/GenBank/DDBJ databases">
        <authorList>
            <consortium name="NCBI Pathogen Detection Project"/>
        </authorList>
    </citation>
    <scope>NUCLEOTIDE SEQUENCE</scope>
    <source>
        <strain evidence="3">R17.5973</strain>
    </source>
</reference>
<organism evidence="3">
    <name type="scientific">Salmonella enterica</name>
    <name type="common">Salmonella choleraesuis</name>
    <dbReference type="NCBI Taxonomy" id="28901"/>
    <lineage>
        <taxon>Bacteria</taxon>
        <taxon>Pseudomonadati</taxon>
        <taxon>Pseudomonadota</taxon>
        <taxon>Gammaproteobacteria</taxon>
        <taxon>Enterobacterales</taxon>
        <taxon>Enterobacteriaceae</taxon>
        <taxon>Salmonella</taxon>
    </lineage>
</organism>
<keyword evidence="2" id="KW-0732">Signal</keyword>